<feature type="compositionally biased region" description="Polar residues" evidence="1">
    <location>
        <begin position="334"/>
        <end position="344"/>
    </location>
</feature>
<feature type="compositionally biased region" description="Low complexity" evidence="1">
    <location>
        <begin position="448"/>
        <end position="457"/>
    </location>
</feature>
<reference evidence="2 3" key="1">
    <citation type="journal article" date="2021" name="MBio">
        <title>A New Model Trypanosomatid, Novymonas esmeraldas: Genomic Perception of Its 'Candidatus Pandoraea novymonadis' Endosymbiont.</title>
        <authorList>
            <person name="Zakharova A."/>
            <person name="Saura A."/>
            <person name="Butenko A."/>
            <person name="Podesvova L."/>
            <person name="Warmusova S."/>
            <person name="Kostygov A.Y."/>
            <person name="Nenarokova A."/>
            <person name="Lukes J."/>
            <person name="Opperdoes F.R."/>
            <person name="Yurchenko V."/>
        </authorList>
    </citation>
    <scope>NUCLEOTIDE SEQUENCE [LARGE SCALE GENOMIC DNA]</scope>
    <source>
        <strain evidence="2 3">E262AT.01</strain>
    </source>
</reference>
<dbReference type="EMBL" id="JAECZO010000010">
    <property type="protein sequence ID" value="KAK7200960.1"/>
    <property type="molecule type" value="Genomic_DNA"/>
</dbReference>
<name>A0AAW0F6N9_9TRYP</name>
<comment type="caution">
    <text evidence="2">The sequence shown here is derived from an EMBL/GenBank/DDBJ whole genome shotgun (WGS) entry which is preliminary data.</text>
</comment>
<feature type="region of interest" description="Disordered" evidence="1">
    <location>
        <begin position="1"/>
        <end position="59"/>
    </location>
</feature>
<evidence type="ECO:0000256" key="1">
    <source>
        <dbReference type="SAM" id="MobiDB-lite"/>
    </source>
</evidence>
<dbReference type="GO" id="GO:0019005">
    <property type="term" value="C:SCF ubiquitin ligase complex"/>
    <property type="evidence" value="ECO:0007669"/>
    <property type="project" value="TreeGrafter"/>
</dbReference>
<dbReference type="GO" id="GO:0031146">
    <property type="term" value="P:SCF-dependent proteasomal ubiquitin-dependent protein catabolic process"/>
    <property type="evidence" value="ECO:0007669"/>
    <property type="project" value="TreeGrafter"/>
</dbReference>
<dbReference type="Gene3D" id="3.80.10.10">
    <property type="entry name" value="Ribonuclease Inhibitor"/>
    <property type="match status" value="7"/>
</dbReference>
<feature type="compositionally biased region" description="Low complexity" evidence="1">
    <location>
        <begin position="391"/>
        <end position="400"/>
    </location>
</feature>
<feature type="compositionally biased region" description="Low complexity" evidence="1">
    <location>
        <begin position="529"/>
        <end position="550"/>
    </location>
</feature>
<organism evidence="2 3">
    <name type="scientific">Novymonas esmeraldas</name>
    <dbReference type="NCBI Taxonomy" id="1808958"/>
    <lineage>
        <taxon>Eukaryota</taxon>
        <taxon>Discoba</taxon>
        <taxon>Euglenozoa</taxon>
        <taxon>Kinetoplastea</taxon>
        <taxon>Metakinetoplastina</taxon>
        <taxon>Trypanosomatida</taxon>
        <taxon>Trypanosomatidae</taxon>
        <taxon>Novymonas</taxon>
    </lineage>
</organism>
<feature type="compositionally biased region" description="Basic and acidic residues" evidence="1">
    <location>
        <begin position="836"/>
        <end position="848"/>
    </location>
</feature>
<dbReference type="SUPFAM" id="SSF52058">
    <property type="entry name" value="L domain-like"/>
    <property type="match status" value="1"/>
</dbReference>
<feature type="region of interest" description="Disordered" evidence="1">
    <location>
        <begin position="82"/>
        <end position="103"/>
    </location>
</feature>
<keyword evidence="3" id="KW-1185">Reference proteome</keyword>
<sequence length="2170" mass="227955">MSEAPLQQPHRRRSSGASRRASTGVNDVSIVERGRPATETSRHAARAGGTPKRHSTPSAAVAAAADGCVSGDSSPIVPRRCNGASVSLNTTPRTSTSLASRSARTSIVLPSESTAAVSPCPGGVVHRGRTSLLAGSGGVDLRRCGVAEGTARSRSLPARLSGSGSHARCTALAAGPAAASFCSRPTTSDTPLKGGVAVEADTLVAAVPPAAVSPTTTATTTTTITTTPRGWLQELRSSAASAPPVTALSRSPGAVPRATESTAEARPSGGASSTHTAPRRLSGHANGHPLSHSPEPVKPAEEPRRSAAPAVAASALSPPEQTRAAPAAEAPVLTSATRGDNTPIQRVPGLDLAQLQSPSAPPPPPPSRQAATRRSRGGHPMSLSRPGGADPEGAAVAVVESPPPPEAETPPPLSTEFMSCAVLAMNEVHAMESDPAAAEARHSHGVDGSRSGDSGVGWRPWVQRGASTPRPSVAPAERRSHSASPVMRALRGKALASGPSTPRLSTSTPPFTVATVQNSLSYTARLSREGSTSSTAGAAPPAAASAGAARDAQEADGADVVAAMTAGDGSARSSLHRGSVGSLGATGDAPSATDDFANAVLTSGESQDYVAAVADHVARHYYVVLTALEIGRGAALQQEPPHALCLRSMVVDLNTVATLLSYDSRHGVHDLLFDDCVFATVDYAWVRRLACLTALRFRGPSTTATTVNRILSCAPAVRALTLISTSHITSLSGLSGAAPGLQSVQLIHTDFSTEAYKDLVNCLSLRQLMFLQVQRRINVFDLLNTNHLTDVHLVGCPNVYYHDVPRTEWLSLCSPRQAEPALTPTSPADPSRCRARSGESPRQEQEQKQRRRQRQQGARRPGRSGSVGASSSSSRSRSTRPGRALAFPLRSLVLADCPGVQLCRLPLEEFPYLAEVSVLYQRGVRAADLAGVLELGRLRTLRLQQVFVDAELVERLQRCTRLQELNLSFCRGMRGVQALWPAIAPSLRLLNVSYSDVDDAGLAGLDRCAHLVELYARGCAYVRDASLLRRLPPSVALVDLTDCGGLLNSGLGEAFTCTGLRRLILDGCTRVRDVSGLRSLEALEELSLARTSVDDEALATLAASTASPVLRTLTSLNLSECRCLNALASFVSPVSTSLPLRQLATLCLSRSSINNDGVAHLARAVGGVGVGGLAGAAHLHELDLSHCSAVSAIGPLGAVRSLRVLNLSFSSVGDDGVAAYVAASLSWGNKELRVLEMDGCTGVCNVGCLSQLPRLAVLHLSGSSLDGPLSFEGLARCPALERLDLSECMHIDSIASLVRGLARLRVLNASLTDIGDDSVAACGALAELEELQLSGCARVTCLTALGTLPLLRRVNLSATGVVDVAPLALCPDLWDLSVSACEALTSLRPLATARALQRIDASNTPITADSFADPWVCAALEELDLHGCTHLHSIGAGALRQLRSLRRVNLSNSGVDDGAVDALAECVQLRELRLDGTPITSLSALGAAPSLQWLSACGTPVTDDGVVGLAQSECLTTLDLSSCASVCDVSPLRTLHSLARLLVRDSGVSDSSFASTWLRSGVRELDVTRCAGVREPAAVRTMRMLEHVAAGGSGLSDAGVRLLAQCSSLRRLDVSRCADVSDLSPVTMLDGLTHLDASASAVAVLAQSADALVGWSDTSRLRHLALRACASLTDVSAARHLTSLAVLDLSGSGVADVSFADSWAGCTSLEEVTLSDCRSVQRVGGVWAAPHLLRVSLARSTVAEVTGAEAAASLEVVDVSGCAALKDIAPLRALPRLQQLQGRGSAVADVSFASPWTAPSLLEVNLSASMNLRDVTALGSLPSLRHADFSGTYVVDEGVRGLVEAPMLERLDLRECTRLAHLVSLARAPHLRVLYLSRTCVGNFTFSSVSRCRQLEVLEMEECPYTSNVFVMFELGQLRSLTLPPLSRLVGSVLQTCRSLEQLFLRGCPESFEVRSFAVLPRLRVLDMRESAIKTHVLAALDNCPALEELDVSYCPQLTSLQEMGALPRLRCVAAAGLPITDESCQKLTSYPLVEKLILAECTQLRDVSALRGLPQLRHLDVSESGITAESLHGIRDIRTLEELSIRGCAALNSCRLLSEAPATGTVSVRLPRLRLVDLCGTAITSDAEVAALRRRCPLLTTVYMDHPAVSAPTSSALERVWRRLTRRVW</sequence>
<dbReference type="PANTHER" id="PTHR13318">
    <property type="entry name" value="PARTNER OF PAIRED, ISOFORM B-RELATED"/>
    <property type="match status" value="1"/>
</dbReference>
<feature type="region of interest" description="Disordered" evidence="1">
    <location>
        <begin position="433"/>
        <end position="485"/>
    </location>
</feature>
<feature type="compositionally biased region" description="Low complexity" evidence="1">
    <location>
        <begin position="90"/>
        <end position="103"/>
    </location>
</feature>
<dbReference type="SMART" id="SM00367">
    <property type="entry name" value="LRR_CC"/>
    <property type="match status" value="16"/>
</dbReference>
<accession>A0AAW0F6N9</accession>
<dbReference type="InterPro" id="IPR006553">
    <property type="entry name" value="Leu-rich_rpt_Cys-con_subtyp"/>
</dbReference>
<gene>
    <name evidence="2" type="ORF">NESM_000155300</name>
</gene>
<dbReference type="PANTHER" id="PTHR13318:SF190">
    <property type="entry name" value="PARTNER OF PAIRED, ISOFORM B"/>
    <property type="match status" value="1"/>
</dbReference>
<feature type="compositionally biased region" description="Pro residues" evidence="1">
    <location>
        <begin position="401"/>
        <end position="413"/>
    </location>
</feature>
<dbReference type="Proteomes" id="UP001430356">
    <property type="component" value="Unassembled WGS sequence"/>
</dbReference>
<feature type="compositionally biased region" description="Basic and acidic residues" evidence="1">
    <location>
        <begin position="30"/>
        <end position="42"/>
    </location>
</feature>
<feature type="compositionally biased region" description="Low complexity" evidence="1">
    <location>
        <begin position="306"/>
        <end position="320"/>
    </location>
</feature>
<dbReference type="SUPFAM" id="SSF52047">
    <property type="entry name" value="RNI-like"/>
    <property type="match status" value="6"/>
</dbReference>
<proteinExistence type="predicted"/>
<feature type="region of interest" description="Disordered" evidence="1">
    <location>
        <begin position="819"/>
        <end position="881"/>
    </location>
</feature>
<evidence type="ECO:0000313" key="3">
    <source>
        <dbReference type="Proteomes" id="UP001430356"/>
    </source>
</evidence>
<evidence type="ECO:0000313" key="2">
    <source>
        <dbReference type="EMBL" id="KAK7200960.1"/>
    </source>
</evidence>
<feature type="region of interest" description="Disordered" evidence="1">
    <location>
        <begin position="525"/>
        <end position="551"/>
    </location>
</feature>
<feature type="compositionally biased region" description="Low complexity" evidence="1">
    <location>
        <begin position="855"/>
        <end position="881"/>
    </location>
</feature>
<dbReference type="InterPro" id="IPR001611">
    <property type="entry name" value="Leu-rich_rpt"/>
</dbReference>
<dbReference type="InterPro" id="IPR032675">
    <property type="entry name" value="LRR_dom_sf"/>
</dbReference>
<feature type="region of interest" description="Disordered" evidence="1">
    <location>
        <begin position="236"/>
        <end position="414"/>
    </location>
</feature>
<protein>
    <submittedName>
        <fullName evidence="2">Leucine Rich repeat/Leucine rich repeat</fullName>
    </submittedName>
</protein>
<dbReference type="Pfam" id="PF13516">
    <property type="entry name" value="LRR_6"/>
    <property type="match status" value="1"/>
</dbReference>